<evidence type="ECO:0000256" key="1">
    <source>
        <dbReference type="SAM" id="SignalP"/>
    </source>
</evidence>
<keyword evidence="3" id="KW-1185">Reference proteome</keyword>
<feature type="signal peptide" evidence="1">
    <location>
        <begin position="1"/>
        <end position="19"/>
    </location>
</feature>
<evidence type="ECO:0000313" key="3">
    <source>
        <dbReference type="Proteomes" id="UP001230496"/>
    </source>
</evidence>
<gene>
    <name evidence="2" type="ORF">QYS49_37620</name>
</gene>
<dbReference type="Pfam" id="PF09411">
    <property type="entry name" value="PagL"/>
    <property type="match status" value="1"/>
</dbReference>
<dbReference type="RefSeq" id="WP_308348166.1">
    <property type="nucleotide sequence ID" value="NZ_CP129971.1"/>
</dbReference>
<dbReference type="KEGG" id="msaa:QYS49_37620"/>
<evidence type="ECO:0000313" key="2">
    <source>
        <dbReference type="EMBL" id="WMN11226.1"/>
    </source>
</evidence>
<dbReference type="EMBL" id="CP129971">
    <property type="protein sequence ID" value="WMN11226.1"/>
    <property type="molecule type" value="Genomic_DNA"/>
</dbReference>
<dbReference type="Gene3D" id="2.40.160.20">
    <property type="match status" value="1"/>
</dbReference>
<sequence length="361" mass="41556">MKKLSLAVLFILFSFSLNAQKYDWYVNGQVIKGFILKHNEHVGHLANSHPSGIELSLQQKLNGKREWENLYNKPLVSYGLSYYDLQNPKLGHLVVGSAAMDLPLKRTENTALYFRIGTGLVYSTNPYDRETNNQNNMVTSTITYLLQTRLTYEIKLNEHLSITPNLNVTHASNGAQRAPNRGVNIITANMGMSYKIKSQEEQEFRDITPLDKTPYQIYFLLSGGRNTRTLQVREPLPFFNLLLYGQKYVNPKSDWGIGLEYFHSYSLKEQIATNWFRLYDDEEITDFKRLGLLIGHELKFGKLGFISQIGVYIYNPSKSNMPVYLRFGLRYQFHENIMAQVALKTHAATAEQAEIGIGWRF</sequence>
<proteinExistence type="predicted"/>
<dbReference type="GO" id="GO:0016787">
    <property type="term" value="F:hydrolase activity"/>
    <property type="evidence" value="ECO:0007669"/>
    <property type="project" value="UniProtKB-KW"/>
</dbReference>
<reference evidence="2 3" key="1">
    <citation type="submission" date="2023-08" db="EMBL/GenBank/DDBJ databases">
        <title>Comparative genomics and taxonomic characterization of three novel marine species of genus Marivirga.</title>
        <authorList>
            <person name="Muhammad N."/>
            <person name="Kim S.-G."/>
        </authorList>
    </citation>
    <scope>NUCLEOTIDE SEQUENCE [LARGE SCALE GENOMIC DNA]</scope>
    <source>
        <strain evidence="2 3">BDSF4-3</strain>
    </source>
</reference>
<dbReference type="AlphaFoldDB" id="A0AA51N9B4"/>
<accession>A0AA51N9B4</accession>
<name>A0AA51N9B4_9BACT</name>
<dbReference type="InterPro" id="IPR018550">
    <property type="entry name" value="Lipid-A_deacylase-rel"/>
</dbReference>
<feature type="chain" id="PRO_5041354289" evidence="1">
    <location>
        <begin position="20"/>
        <end position="361"/>
    </location>
</feature>
<dbReference type="Proteomes" id="UP001230496">
    <property type="component" value="Chromosome"/>
</dbReference>
<keyword evidence="1" id="KW-0732">Signal</keyword>
<keyword evidence="2" id="KW-0378">Hydrolase</keyword>
<protein>
    <submittedName>
        <fullName evidence="2">Acyloxyacyl hydrolase</fullName>
    </submittedName>
</protein>
<organism evidence="2 3">
    <name type="scientific">Marivirga salinarum</name>
    <dbReference type="NCBI Taxonomy" id="3059078"/>
    <lineage>
        <taxon>Bacteria</taxon>
        <taxon>Pseudomonadati</taxon>
        <taxon>Bacteroidota</taxon>
        <taxon>Cytophagia</taxon>
        <taxon>Cytophagales</taxon>
        <taxon>Marivirgaceae</taxon>
        <taxon>Marivirga</taxon>
    </lineage>
</organism>